<feature type="region of interest" description="Disordered" evidence="1">
    <location>
        <begin position="27"/>
        <end position="58"/>
    </location>
</feature>
<feature type="non-terminal residue" evidence="2">
    <location>
        <position position="157"/>
    </location>
</feature>
<comment type="caution">
    <text evidence="2">The sequence shown here is derived from an EMBL/GenBank/DDBJ whole genome shotgun (WGS) entry which is preliminary data.</text>
</comment>
<evidence type="ECO:0000313" key="3">
    <source>
        <dbReference type="Proteomes" id="UP000015453"/>
    </source>
</evidence>
<dbReference type="Proteomes" id="UP000015453">
    <property type="component" value="Unassembled WGS sequence"/>
</dbReference>
<dbReference type="AlphaFoldDB" id="S8CIE4"/>
<gene>
    <name evidence="2" type="ORF">M569_10361</name>
</gene>
<dbReference type="EMBL" id="AUSU01004831">
    <property type="protein sequence ID" value="EPS64421.1"/>
    <property type="molecule type" value="Genomic_DNA"/>
</dbReference>
<accession>S8CIE4</accession>
<dbReference type="OrthoDB" id="1744099at2759"/>
<feature type="compositionally biased region" description="Polar residues" evidence="1">
    <location>
        <begin position="41"/>
        <end position="51"/>
    </location>
</feature>
<name>S8CIE4_9LAMI</name>
<proteinExistence type="predicted"/>
<feature type="compositionally biased region" description="Basic and acidic residues" evidence="1">
    <location>
        <begin position="27"/>
        <end position="40"/>
    </location>
</feature>
<sequence>EASFVSKARTAINSAAAKAEKVLTDINKSDSHSIASRDLDNQSPKASTPESANDVGISKDFHEAASKKSLHGPLKIKREWHDRLCKLRLGKKGVEDYGKPQDSGMAYAIFDENLYMMGESEFSSSKDSEDGGAKINSKSEVDIILSSIVLKQLAVAI</sequence>
<keyword evidence="3" id="KW-1185">Reference proteome</keyword>
<evidence type="ECO:0000256" key="1">
    <source>
        <dbReference type="SAM" id="MobiDB-lite"/>
    </source>
</evidence>
<evidence type="ECO:0000313" key="2">
    <source>
        <dbReference type="EMBL" id="EPS64421.1"/>
    </source>
</evidence>
<protein>
    <submittedName>
        <fullName evidence="2">Uncharacterized protein</fullName>
    </submittedName>
</protein>
<feature type="non-terminal residue" evidence="2">
    <location>
        <position position="1"/>
    </location>
</feature>
<organism evidence="2 3">
    <name type="scientific">Genlisea aurea</name>
    <dbReference type="NCBI Taxonomy" id="192259"/>
    <lineage>
        <taxon>Eukaryota</taxon>
        <taxon>Viridiplantae</taxon>
        <taxon>Streptophyta</taxon>
        <taxon>Embryophyta</taxon>
        <taxon>Tracheophyta</taxon>
        <taxon>Spermatophyta</taxon>
        <taxon>Magnoliopsida</taxon>
        <taxon>eudicotyledons</taxon>
        <taxon>Gunneridae</taxon>
        <taxon>Pentapetalae</taxon>
        <taxon>asterids</taxon>
        <taxon>lamiids</taxon>
        <taxon>Lamiales</taxon>
        <taxon>Lentibulariaceae</taxon>
        <taxon>Genlisea</taxon>
    </lineage>
</organism>
<reference evidence="2 3" key="1">
    <citation type="journal article" date="2013" name="BMC Genomics">
        <title>The miniature genome of a carnivorous plant Genlisea aurea contains a low number of genes and short non-coding sequences.</title>
        <authorList>
            <person name="Leushkin E.V."/>
            <person name="Sutormin R.A."/>
            <person name="Nabieva E.R."/>
            <person name="Penin A.A."/>
            <person name="Kondrashov A.S."/>
            <person name="Logacheva M.D."/>
        </authorList>
    </citation>
    <scope>NUCLEOTIDE SEQUENCE [LARGE SCALE GENOMIC DNA]</scope>
</reference>